<dbReference type="GO" id="GO:0006950">
    <property type="term" value="P:response to stress"/>
    <property type="evidence" value="ECO:0007669"/>
    <property type="project" value="TreeGrafter"/>
</dbReference>
<proteinExistence type="predicted"/>
<dbReference type="PROSITE" id="PS50995">
    <property type="entry name" value="HTH_MARR_2"/>
    <property type="match status" value="1"/>
</dbReference>
<name>A0A5B2W1G4_9BACT</name>
<dbReference type="GO" id="GO:0003700">
    <property type="term" value="F:DNA-binding transcription factor activity"/>
    <property type="evidence" value="ECO:0007669"/>
    <property type="project" value="InterPro"/>
</dbReference>
<dbReference type="AlphaFoldDB" id="A0A5B2W1G4"/>
<evidence type="ECO:0000259" key="1">
    <source>
        <dbReference type="PROSITE" id="PS50995"/>
    </source>
</evidence>
<evidence type="ECO:0000313" key="3">
    <source>
        <dbReference type="Proteomes" id="UP000324611"/>
    </source>
</evidence>
<dbReference type="SUPFAM" id="SSF46785">
    <property type="entry name" value="Winged helix' DNA-binding domain"/>
    <property type="match status" value="1"/>
</dbReference>
<keyword evidence="3" id="KW-1185">Reference proteome</keyword>
<dbReference type="RefSeq" id="WP_149836145.1">
    <property type="nucleotide sequence ID" value="NZ_VUOC01000001.1"/>
</dbReference>
<dbReference type="Proteomes" id="UP000324611">
    <property type="component" value="Unassembled WGS sequence"/>
</dbReference>
<gene>
    <name evidence="2" type="ORF">F0L74_01880</name>
</gene>
<dbReference type="EMBL" id="VUOC01000001">
    <property type="protein sequence ID" value="KAA2244748.1"/>
    <property type="molecule type" value="Genomic_DNA"/>
</dbReference>
<feature type="domain" description="HTH marR-type" evidence="1">
    <location>
        <begin position="19"/>
        <end position="153"/>
    </location>
</feature>
<protein>
    <submittedName>
        <fullName evidence="2">Winged helix-turn-helix transcriptional regulator</fullName>
    </submittedName>
</protein>
<dbReference type="InterPro" id="IPR036388">
    <property type="entry name" value="WH-like_DNA-bd_sf"/>
</dbReference>
<dbReference type="Gene3D" id="1.10.10.10">
    <property type="entry name" value="Winged helix-like DNA-binding domain superfamily/Winged helix DNA-binding domain"/>
    <property type="match status" value="1"/>
</dbReference>
<dbReference type="InterPro" id="IPR000835">
    <property type="entry name" value="HTH_MarR-typ"/>
</dbReference>
<comment type="caution">
    <text evidence="2">The sequence shown here is derived from an EMBL/GenBank/DDBJ whole genome shotgun (WGS) entry which is preliminary data.</text>
</comment>
<organism evidence="2 3">
    <name type="scientific">Chitinophaga agrisoli</name>
    <dbReference type="NCBI Taxonomy" id="2607653"/>
    <lineage>
        <taxon>Bacteria</taxon>
        <taxon>Pseudomonadati</taxon>
        <taxon>Bacteroidota</taxon>
        <taxon>Chitinophagia</taxon>
        <taxon>Chitinophagales</taxon>
        <taxon>Chitinophagaceae</taxon>
        <taxon>Chitinophaga</taxon>
    </lineage>
</organism>
<reference evidence="2 3" key="2">
    <citation type="submission" date="2019-09" db="EMBL/GenBank/DDBJ databases">
        <authorList>
            <person name="Jin C."/>
        </authorList>
    </citation>
    <scope>NUCLEOTIDE SEQUENCE [LARGE SCALE GENOMIC DNA]</scope>
    <source>
        <strain evidence="2 3">BN140078</strain>
    </source>
</reference>
<dbReference type="PANTHER" id="PTHR33164">
    <property type="entry name" value="TRANSCRIPTIONAL REGULATOR, MARR FAMILY"/>
    <property type="match status" value="1"/>
</dbReference>
<dbReference type="InterPro" id="IPR039422">
    <property type="entry name" value="MarR/SlyA-like"/>
</dbReference>
<reference evidence="2 3" key="1">
    <citation type="submission" date="2019-09" db="EMBL/GenBank/DDBJ databases">
        <title>Chitinophaga ginsengihumi sp. nov., isolated from soil of ginseng rhizosphere.</title>
        <authorList>
            <person name="Lee J."/>
        </authorList>
    </citation>
    <scope>NUCLEOTIDE SEQUENCE [LARGE SCALE GENOMIC DNA]</scope>
    <source>
        <strain evidence="2 3">BN140078</strain>
    </source>
</reference>
<sequence>MGKASISIFSPEQQAGNVSSKVVAALERLSEAFRVLLWNEAKQHGLSPIQVQLLTFLLHYPEEKRTVTFLATYFNMTKATISDAIKSLEGKQLLVRKATANDSRSHTLHLVKAGKALAKKVEQFALPIQETVTQLSTANQDSLLESLLKLIQQLNHNYVITPQYMCLNCHFYTQKNGGHYCNLVKSPLRSGDLRVDCPEFRFPEEPVEADGE</sequence>
<dbReference type="Pfam" id="PF12802">
    <property type="entry name" value="MarR_2"/>
    <property type="match status" value="1"/>
</dbReference>
<dbReference type="SMART" id="SM00347">
    <property type="entry name" value="HTH_MARR"/>
    <property type="match status" value="1"/>
</dbReference>
<evidence type="ECO:0000313" key="2">
    <source>
        <dbReference type="EMBL" id="KAA2244748.1"/>
    </source>
</evidence>
<accession>A0A5B2W1G4</accession>
<dbReference type="PANTHER" id="PTHR33164:SF89">
    <property type="entry name" value="MARR FAMILY REGULATORY PROTEIN"/>
    <property type="match status" value="1"/>
</dbReference>
<dbReference type="InterPro" id="IPR036390">
    <property type="entry name" value="WH_DNA-bd_sf"/>
</dbReference>